<keyword evidence="10" id="KW-0520">NAD</keyword>
<dbReference type="FunFam" id="3.90.180.10:FF:000067">
    <property type="entry name" value="alcohol dehydrogenase 1-like isoform X1"/>
    <property type="match status" value="1"/>
</dbReference>
<keyword evidence="5" id="KW-0719">Serine esterase</keyword>
<sequence>MRLSTIKSTIAVAGGNLYRCSHPSTITNSEMLFSIFKPSLPDPLESPPALFYLSGLTCTDSNFIEKASSAFQTAQDLGIAIVVCGTSSQNRFEGDSESWDFGHNAGFYVDATEEKWKSKGYSMYSYVVSELPSLINSDFNCGVHSRGIFGHSMGGHGALQVAFKNPEIFCSVSAFAPICNPVEAAWGKKAFEGYLGSVDAGKEYDATELVKKKGAKTFDDILIDVGTKDQFLGDGQLLPQNFKLAADMSQQKVTIRMQEGYDHSYHFINTFVSDHVKFHAKRLKAEQRSKILQATEEVDTSMTGKPIKCNAMVARGPKQPLTHETITVDPPKAGEVRVKVMANALCHTDIYTLDGLDPEGLFPCVLGHEAGCIVESVGEGVLSVKPGDRVIPGYTPQCAKPSCIFCMSPKTNLCPAIRSTQGAGKMPDGTTRLRDEKGEELYHFMGCSTMAEYAVLAEISCAKIDDSAPLDKVCLFGCGVATGLGAVWNTCKVQKGETVAVFGLGAVGLSVIQGAKMAGASRIIAVDINPKKFEAAVKAGATDCVDSLNGLPEGKNVQQHIAGGLTQWGVDYSFDCTGIVSVMRAALECSHRGWGVSCIIGVAASGHEISTRPFQLVTGRSWKGTAFGGFKTRTDVPKLVNKYLEGELPIEQYITHTFEGVDKTNEAIDALHSGDCLRAVVKYF</sequence>
<dbReference type="InterPro" id="IPR014183">
    <property type="entry name" value="ADH_3"/>
</dbReference>
<proteinExistence type="inferred from homology"/>
<evidence type="ECO:0000256" key="8">
    <source>
        <dbReference type="ARBA" id="ARBA00022833"/>
    </source>
</evidence>
<comment type="similarity">
    <text evidence="2">Belongs to the esterase D family.</text>
</comment>
<dbReference type="FunFam" id="3.40.50.720:FF:000003">
    <property type="entry name" value="S-(hydroxymethyl)glutathione dehydrogenase"/>
    <property type="match status" value="1"/>
</dbReference>
<dbReference type="PANTHER" id="PTHR43880">
    <property type="entry name" value="ALCOHOL DEHYDROGENASE"/>
    <property type="match status" value="1"/>
</dbReference>
<evidence type="ECO:0000313" key="15">
    <source>
        <dbReference type="Proteomes" id="UP001165085"/>
    </source>
</evidence>
<dbReference type="Pfam" id="PF00756">
    <property type="entry name" value="Esterase"/>
    <property type="match status" value="1"/>
</dbReference>
<evidence type="ECO:0000256" key="9">
    <source>
        <dbReference type="ARBA" id="ARBA00023002"/>
    </source>
</evidence>
<feature type="domain" description="Alcohol dehydrogenase-like N-terminal" evidence="13">
    <location>
        <begin position="333"/>
        <end position="465"/>
    </location>
</feature>
<dbReference type="InterPro" id="IPR000801">
    <property type="entry name" value="Esterase-like"/>
</dbReference>
<evidence type="ECO:0000256" key="6">
    <source>
        <dbReference type="ARBA" id="ARBA00022723"/>
    </source>
</evidence>
<dbReference type="InterPro" id="IPR013149">
    <property type="entry name" value="ADH-like_C"/>
</dbReference>
<dbReference type="SUPFAM" id="SSF51735">
    <property type="entry name" value="NAD(P)-binding Rossmann-fold domains"/>
    <property type="match status" value="1"/>
</dbReference>
<evidence type="ECO:0000256" key="5">
    <source>
        <dbReference type="ARBA" id="ARBA00022487"/>
    </source>
</evidence>
<dbReference type="Pfam" id="PF00107">
    <property type="entry name" value="ADH_zinc_N"/>
    <property type="match status" value="1"/>
</dbReference>
<accession>A0A9W7APF5</accession>
<dbReference type="CDD" id="cd08300">
    <property type="entry name" value="alcohol_DH_class_III"/>
    <property type="match status" value="1"/>
</dbReference>
<reference evidence="15" key="1">
    <citation type="journal article" date="2023" name="Commun. Biol.">
        <title>Genome analysis of Parmales, the sister group of diatoms, reveals the evolutionary specialization of diatoms from phago-mixotrophs to photoautotrophs.</title>
        <authorList>
            <person name="Ban H."/>
            <person name="Sato S."/>
            <person name="Yoshikawa S."/>
            <person name="Yamada K."/>
            <person name="Nakamura Y."/>
            <person name="Ichinomiya M."/>
            <person name="Sato N."/>
            <person name="Blanc-Mathieu R."/>
            <person name="Endo H."/>
            <person name="Kuwata A."/>
            <person name="Ogata H."/>
        </authorList>
    </citation>
    <scope>NUCLEOTIDE SEQUENCE [LARGE SCALE GENOMIC DNA]</scope>
    <source>
        <strain evidence="15">NIES 3701</strain>
    </source>
</reference>
<dbReference type="Gene3D" id="3.40.50.720">
    <property type="entry name" value="NAD(P)-binding Rossmann-like Domain"/>
    <property type="match status" value="1"/>
</dbReference>
<evidence type="ECO:0000256" key="2">
    <source>
        <dbReference type="ARBA" id="ARBA00005622"/>
    </source>
</evidence>
<dbReference type="OrthoDB" id="417550at2759"/>
<dbReference type="NCBIfam" id="TIGR02821">
    <property type="entry name" value="fghA_ester_D"/>
    <property type="match status" value="1"/>
</dbReference>
<dbReference type="PANTHER" id="PTHR43880:SF12">
    <property type="entry name" value="ALCOHOL DEHYDROGENASE CLASS-3"/>
    <property type="match status" value="1"/>
</dbReference>
<name>A0A9W7APF5_9STRA</name>
<dbReference type="GO" id="GO:0018738">
    <property type="term" value="F:S-formylglutathione hydrolase activity"/>
    <property type="evidence" value="ECO:0007669"/>
    <property type="project" value="UniProtKB-EC"/>
</dbReference>
<keyword evidence="6" id="KW-0479">Metal-binding</keyword>
<dbReference type="InterPro" id="IPR013154">
    <property type="entry name" value="ADH-like_N"/>
</dbReference>
<feature type="active site" description="Charge relay system" evidence="11">
    <location>
        <position position="152"/>
    </location>
</feature>
<dbReference type="GO" id="GO:0008270">
    <property type="term" value="F:zinc ion binding"/>
    <property type="evidence" value="ECO:0007669"/>
    <property type="project" value="InterPro"/>
</dbReference>
<evidence type="ECO:0000259" key="13">
    <source>
        <dbReference type="Pfam" id="PF08240"/>
    </source>
</evidence>
<dbReference type="EC" id="3.1.2.12" evidence="3"/>
<dbReference type="Gene3D" id="3.90.180.10">
    <property type="entry name" value="Medium-chain alcohol dehydrogenases, catalytic domain"/>
    <property type="match status" value="1"/>
</dbReference>
<evidence type="ECO:0000256" key="4">
    <source>
        <dbReference type="ARBA" id="ARBA00016774"/>
    </source>
</evidence>
<evidence type="ECO:0000256" key="3">
    <source>
        <dbReference type="ARBA" id="ARBA00012479"/>
    </source>
</evidence>
<evidence type="ECO:0000313" key="14">
    <source>
        <dbReference type="EMBL" id="GMH75957.1"/>
    </source>
</evidence>
<protein>
    <recommendedName>
        <fullName evidence="4">S-formylglutathione hydrolase</fullName>
        <ecNumber evidence="3">3.1.2.12</ecNumber>
    </recommendedName>
</protein>
<keyword evidence="15" id="KW-1185">Reference proteome</keyword>
<comment type="caution">
    <text evidence="14">The sequence shown here is derived from an EMBL/GenBank/DDBJ whole genome shotgun (WGS) entry which is preliminary data.</text>
</comment>
<feature type="active site" description="Charge relay system" evidence="11">
    <location>
        <position position="229"/>
    </location>
</feature>
<evidence type="ECO:0000256" key="10">
    <source>
        <dbReference type="ARBA" id="ARBA00023027"/>
    </source>
</evidence>
<keyword evidence="9" id="KW-0560">Oxidoreductase</keyword>
<dbReference type="GO" id="GO:0046294">
    <property type="term" value="P:formaldehyde catabolic process"/>
    <property type="evidence" value="ECO:0007669"/>
    <property type="project" value="InterPro"/>
</dbReference>
<evidence type="ECO:0000259" key="12">
    <source>
        <dbReference type="Pfam" id="PF00107"/>
    </source>
</evidence>
<dbReference type="InterPro" id="IPR011032">
    <property type="entry name" value="GroES-like_sf"/>
</dbReference>
<keyword evidence="7" id="KW-0378">Hydrolase</keyword>
<dbReference type="GO" id="GO:0005829">
    <property type="term" value="C:cytosol"/>
    <property type="evidence" value="ECO:0007669"/>
    <property type="project" value="TreeGrafter"/>
</dbReference>
<dbReference type="InterPro" id="IPR036291">
    <property type="entry name" value="NAD(P)-bd_dom_sf"/>
</dbReference>
<dbReference type="SUPFAM" id="SSF50129">
    <property type="entry name" value="GroES-like"/>
    <property type="match status" value="2"/>
</dbReference>
<comment type="cofactor">
    <cofactor evidence="1">
        <name>Zn(2+)</name>
        <dbReference type="ChEBI" id="CHEBI:29105"/>
    </cofactor>
</comment>
<dbReference type="GO" id="GO:0051903">
    <property type="term" value="F:S-(hydroxymethyl)glutathione dehydrogenase [NAD(P)+] activity"/>
    <property type="evidence" value="ECO:0007669"/>
    <property type="project" value="InterPro"/>
</dbReference>
<feature type="domain" description="Alcohol dehydrogenase-like C-terminal" evidence="12">
    <location>
        <begin position="506"/>
        <end position="640"/>
    </location>
</feature>
<dbReference type="EMBL" id="BRXY01000194">
    <property type="protein sequence ID" value="GMH75957.1"/>
    <property type="molecule type" value="Genomic_DNA"/>
</dbReference>
<dbReference type="InterPro" id="IPR029058">
    <property type="entry name" value="AB_hydrolase_fold"/>
</dbReference>
<dbReference type="AlphaFoldDB" id="A0A9W7APF5"/>
<dbReference type="InterPro" id="IPR014186">
    <property type="entry name" value="S-formylglutathione_hydrol"/>
</dbReference>
<dbReference type="Proteomes" id="UP001165085">
    <property type="component" value="Unassembled WGS sequence"/>
</dbReference>
<dbReference type="Gene3D" id="3.40.50.1820">
    <property type="entry name" value="alpha/beta hydrolase"/>
    <property type="match status" value="1"/>
</dbReference>
<evidence type="ECO:0000256" key="11">
    <source>
        <dbReference type="PIRSR" id="PIRSR614186-1"/>
    </source>
</evidence>
<keyword evidence="8" id="KW-0862">Zinc</keyword>
<evidence type="ECO:0000256" key="1">
    <source>
        <dbReference type="ARBA" id="ARBA00001947"/>
    </source>
</evidence>
<organism evidence="14 15">
    <name type="scientific">Triparma strigata</name>
    <dbReference type="NCBI Taxonomy" id="1606541"/>
    <lineage>
        <taxon>Eukaryota</taxon>
        <taxon>Sar</taxon>
        <taxon>Stramenopiles</taxon>
        <taxon>Ochrophyta</taxon>
        <taxon>Bolidophyceae</taxon>
        <taxon>Parmales</taxon>
        <taxon>Triparmaceae</taxon>
        <taxon>Triparma</taxon>
    </lineage>
</organism>
<gene>
    <name evidence="14" type="ORF">TrST_g123</name>
</gene>
<feature type="active site" description="Charge relay system" evidence="11">
    <location>
        <position position="263"/>
    </location>
</feature>
<evidence type="ECO:0000256" key="7">
    <source>
        <dbReference type="ARBA" id="ARBA00022801"/>
    </source>
</evidence>
<dbReference type="SUPFAM" id="SSF53474">
    <property type="entry name" value="alpha/beta-Hydrolases"/>
    <property type="match status" value="1"/>
</dbReference>
<dbReference type="Pfam" id="PF08240">
    <property type="entry name" value="ADH_N"/>
    <property type="match status" value="1"/>
</dbReference>
<dbReference type="GO" id="GO:0052689">
    <property type="term" value="F:carboxylic ester hydrolase activity"/>
    <property type="evidence" value="ECO:0007669"/>
    <property type="project" value="UniProtKB-KW"/>
</dbReference>